<dbReference type="Proteomes" id="UP001058974">
    <property type="component" value="Chromosome 7"/>
</dbReference>
<dbReference type="EMBL" id="JAMSHJ010000007">
    <property type="protein sequence ID" value="KAI5386697.1"/>
    <property type="molecule type" value="Genomic_DNA"/>
</dbReference>
<gene>
    <name evidence="1" type="ORF">KIW84_073011</name>
</gene>
<name>A0A9D4VN06_PEA</name>
<dbReference type="AlphaFoldDB" id="A0A9D4VN06"/>
<keyword evidence="2" id="KW-1185">Reference proteome</keyword>
<dbReference type="Gramene" id="Psat07G0301100-T1">
    <property type="protein sequence ID" value="KAI5386697.1"/>
    <property type="gene ID" value="KIW84_073011"/>
</dbReference>
<reference evidence="1 2" key="1">
    <citation type="journal article" date="2022" name="Nat. Genet.">
        <title>Improved pea reference genome and pan-genome highlight genomic features and evolutionary characteristics.</title>
        <authorList>
            <person name="Yang T."/>
            <person name="Liu R."/>
            <person name="Luo Y."/>
            <person name="Hu S."/>
            <person name="Wang D."/>
            <person name="Wang C."/>
            <person name="Pandey M.K."/>
            <person name="Ge S."/>
            <person name="Xu Q."/>
            <person name="Li N."/>
            <person name="Li G."/>
            <person name="Huang Y."/>
            <person name="Saxena R.K."/>
            <person name="Ji Y."/>
            <person name="Li M."/>
            <person name="Yan X."/>
            <person name="He Y."/>
            <person name="Liu Y."/>
            <person name="Wang X."/>
            <person name="Xiang C."/>
            <person name="Varshney R.K."/>
            <person name="Ding H."/>
            <person name="Gao S."/>
            <person name="Zong X."/>
        </authorList>
    </citation>
    <scope>NUCLEOTIDE SEQUENCE [LARGE SCALE GENOMIC DNA]</scope>
    <source>
        <strain evidence="1 2">cv. Zhongwan 6</strain>
    </source>
</reference>
<comment type="caution">
    <text evidence="1">The sequence shown here is derived from an EMBL/GenBank/DDBJ whole genome shotgun (WGS) entry which is preliminary data.</text>
</comment>
<sequence>MWWKNDEGSFEEDLKPFRDDGDAYELAVYVVRNNCEVKVLCEPKPVKGEVTFMDKVKEKVKGQTCDEDVDELSECNGDSSDESVRGIYFDDNKEERMKWFDEWVDVGVDGEPRTEPIANSI</sequence>
<evidence type="ECO:0000313" key="1">
    <source>
        <dbReference type="EMBL" id="KAI5386697.1"/>
    </source>
</evidence>
<organism evidence="1 2">
    <name type="scientific">Pisum sativum</name>
    <name type="common">Garden pea</name>
    <name type="synonym">Lathyrus oleraceus</name>
    <dbReference type="NCBI Taxonomy" id="3888"/>
    <lineage>
        <taxon>Eukaryota</taxon>
        <taxon>Viridiplantae</taxon>
        <taxon>Streptophyta</taxon>
        <taxon>Embryophyta</taxon>
        <taxon>Tracheophyta</taxon>
        <taxon>Spermatophyta</taxon>
        <taxon>Magnoliopsida</taxon>
        <taxon>eudicotyledons</taxon>
        <taxon>Gunneridae</taxon>
        <taxon>Pentapetalae</taxon>
        <taxon>rosids</taxon>
        <taxon>fabids</taxon>
        <taxon>Fabales</taxon>
        <taxon>Fabaceae</taxon>
        <taxon>Papilionoideae</taxon>
        <taxon>50 kb inversion clade</taxon>
        <taxon>NPAAA clade</taxon>
        <taxon>Hologalegina</taxon>
        <taxon>IRL clade</taxon>
        <taxon>Fabeae</taxon>
        <taxon>Lathyrus</taxon>
    </lineage>
</organism>
<evidence type="ECO:0000313" key="2">
    <source>
        <dbReference type="Proteomes" id="UP001058974"/>
    </source>
</evidence>
<proteinExistence type="predicted"/>
<accession>A0A9D4VN06</accession>
<protein>
    <submittedName>
        <fullName evidence="1">Uncharacterized protein</fullName>
    </submittedName>
</protein>